<dbReference type="EMBL" id="VOUQ01000015">
    <property type="protein sequence ID" value="TXE28346.1"/>
    <property type="molecule type" value="Genomic_DNA"/>
</dbReference>
<dbReference type="Proteomes" id="UP000321126">
    <property type="component" value="Unassembled WGS sequence"/>
</dbReference>
<protein>
    <recommendedName>
        <fullName evidence="3">TraT protein</fullName>
    </recommendedName>
</protein>
<dbReference type="RefSeq" id="WP_147882474.1">
    <property type="nucleotide sequence ID" value="NZ_VOUQ01000015.1"/>
</dbReference>
<reference evidence="1 2" key="1">
    <citation type="submission" date="2019-07" db="EMBL/GenBank/DDBJ databases">
        <title>Serratia strains were isolated from fresh produce.</title>
        <authorList>
            <person name="Cho G.-S."/>
            <person name="Stein M."/>
            <person name="Lee W."/>
            <person name="Suh S.H."/>
            <person name="Franz C.M.A.P."/>
        </authorList>
    </citation>
    <scope>NUCLEOTIDE SEQUENCE [LARGE SCALE GENOMIC DNA]</scope>
    <source>
        <strain evidence="1 2">S16</strain>
    </source>
</reference>
<evidence type="ECO:0000313" key="1">
    <source>
        <dbReference type="EMBL" id="TXE28346.1"/>
    </source>
</evidence>
<evidence type="ECO:0000313" key="2">
    <source>
        <dbReference type="Proteomes" id="UP000321126"/>
    </source>
</evidence>
<evidence type="ECO:0008006" key="3">
    <source>
        <dbReference type="Google" id="ProtNLM"/>
    </source>
</evidence>
<accession>A0A5C7C0D6</accession>
<name>A0A5C7C0D6_SERMA</name>
<organism evidence="1 2">
    <name type="scientific">Serratia marcescens</name>
    <dbReference type="NCBI Taxonomy" id="615"/>
    <lineage>
        <taxon>Bacteria</taxon>
        <taxon>Pseudomonadati</taxon>
        <taxon>Pseudomonadota</taxon>
        <taxon>Gammaproteobacteria</taxon>
        <taxon>Enterobacterales</taxon>
        <taxon>Yersiniaceae</taxon>
        <taxon>Serratia</taxon>
    </lineage>
</organism>
<dbReference type="AlphaFoldDB" id="A0A5C7C0D6"/>
<sequence length="201" mass="22637">MLIFSVSRSVAGDALTPARFDALSQRARQGGQTCECCGYDSPHNTVLFRDDDPRHTADGNLTVADPYCQAWLALDQTGADRGVMVSLPLLSPEDVNHLQRTIAQALAVGDKQYQQDARALLDWLTSHDNTVIQHWGTAHPQAFAEVLNRTPPEQRGEVTARWRHLALILNPRRLRGRLADTPPENATTWWHRFYLDYRARG</sequence>
<gene>
    <name evidence="1" type="ORF">FOT62_21515</name>
</gene>
<comment type="caution">
    <text evidence="1">The sequence shown here is derived from an EMBL/GenBank/DDBJ whole genome shotgun (WGS) entry which is preliminary data.</text>
</comment>
<proteinExistence type="predicted"/>